<keyword evidence="1" id="KW-0175">Coiled coil</keyword>
<name>A0A6S7JDA5_PARCT</name>
<accession>A0A6S7JDA5</accession>
<dbReference type="OrthoDB" id="5983405at2759"/>
<comment type="caution">
    <text evidence="3">The sequence shown here is derived from an EMBL/GenBank/DDBJ whole genome shotgun (WGS) entry which is preliminary data.</text>
</comment>
<keyword evidence="4" id="KW-1185">Reference proteome</keyword>
<organism evidence="3 4">
    <name type="scientific">Paramuricea clavata</name>
    <name type="common">Red gorgonian</name>
    <name type="synonym">Violescent sea-whip</name>
    <dbReference type="NCBI Taxonomy" id="317549"/>
    <lineage>
        <taxon>Eukaryota</taxon>
        <taxon>Metazoa</taxon>
        <taxon>Cnidaria</taxon>
        <taxon>Anthozoa</taxon>
        <taxon>Octocorallia</taxon>
        <taxon>Malacalcyonacea</taxon>
        <taxon>Plexauridae</taxon>
        <taxon>Paramuricea</taxon>
    </lineage>
</organism>
<proteinExistence type="predicted"/>
<feature type="region of interest" description="Disordered" evidence="2">
    <location>
        <begin position="101"/>
        <end position="124"/>
    </location>
</feature>
<evidence type="ECO:0000256" key="2">
    <source>
        <dbReference type="SAM" id="MobiDB-lite"/>
    </source>
</evidence>
<evidence type="ECO:0000256" key="1">
    <source>
        <dbReference type="SAM" id="Coils"/>
    </source>
</evidence>
<reference evidence="3" key="1">
    <citation type="submission" date="2020-04" db="EMBL/GenBank/DDBJ databases">
        <authorList>
            <person name="Alioto T."/>
            <person name="Alioto T."/>
            <person name="Gomez Garrido J."/>
        </authorList>
    </citation>
    <scope>NUCLEOTIDE SEQUENCE</scope>
    <source>
        <strain evidence="3">A484AB</strain>
    </source>
</reference>
<dbReference type="Proteomes" id="UP001152795">
    <property type="component" value="Unassembled WGS sequence"/>
</dbReference>
<gene>
    <name evidence="3" type="ORF">PACLA_8A042459</name>
</gene>
<evidence type="ECO:0000313" key="3">
    <source>
        <dbReference type="EMBL" id="CAB4030285.1"/>
    </source>
</evidence>
<feature type="coiled-coil region" evidence="1">
    <location>
        <begin position="133"/>
        <end position="195"/>
    </location>
</feature>
<protein>
    <submittedName>
        <fullName evidence="3">Uncharacterized protein</fullName>
    </submittedName>
</protein>
<dbReference type="AlphaFoldDB" id="A0A6S7JDA5"/>
<evidence type="ECO:0000313" key="4">
    <source>
        <dbReference type="Proteomes" id="UP001152795"/>
    </source>
</evidence>
<feature type="compositionally biased region" description="Low complexity" evidence="2">
    <location>
        <begin position="108"/>
        <end position="123"/>
    </location>
</feature>
<dbReference type="EMBL" id="CACRXK020016758">
    <property type="protein sequence ID" value="CAB4030285.1"/>
    <property type="molecule type" value="Genomic_DNA"/>
</dbReference>
<sequence>MFNLLTGRKTDLYGQKKPAGTFYKRRREGYVNVLHDNFEERTNCYLKQDVVLEILQLNSLPKIQATNAIKQAFPDSVVERKGTGKDRVTFYKHVGPKSLLPNKQTHLSASASTDTSSSSDTTSFLPLNESAEIANLKELIKTTSTELDDISKRLDTHLSTEEVQSDVLKVLRRMQQQLQNRMQELQNTMTTLLQKEVDQLVERQSQCETLCAHETLQLNEEMSIFIQYLNKNIQSNTLCGDALSGIFSSLTGNLRENCPLLFNVLDTILLQGKEDSAVSERRVKSAVHSLAILVSLRSQKIPNDFKLLFTCLCRSFGAGLRFISMLNHLGLIVSFFDGDGIAREAVYQALAPIYAQLGFRNYFTETFRHIVNFTTKWPLATRLLLQKNCSVNLLGAWFSIRKGFFEDKKRQEVECYSLDGNGSAAGKVPKNLLDVEQKGKIKIRDTFAAKLYDSFPDLRYKILME</sequence>